<evidence type="ECO:0000313" key="8">
    <source>
        <dbReference type="Proteomes" id="UP000760860"/>
    </source>
</evidence>
<comment type="caution">
    <text evidence="7">The sequence shown here is derived from an EMBL/GenBank/DDBJ whole genome shotgun (WGS) entry which is preliminary data.</text>
</comment>
<evidence type="ECO:0000256" key="5">
    <source>
        <dbReference type="ARBA" id="ARBA00023157"/>
    </source>
</evidence>
<dbReference type="Proteomes" id="UP000760860">
    <property type="component" value="Unassembled WGS sequence"/>
</dbReference>
<evidence type="ECO:0000256" key="4">
    <source>
        <dbReference type="ARBA" id="ARBA00023026"/>
    </source>
</evidence>
<organism evidence="7 8">
    <name type="scientific">Phytophthora cactorum</name>
    <dbReference type="NCBI Taxonomy" id="29920"/>
    <lineage>
        <taxon>Eukaryota</taxon>
        <taxon>Sar</taxon>
        <taxon>Stramenopiles</taxon>
        <taxon>Oomycota</taxon>
        <taxon>Peronosporomycetes</taxon>
        <taxon>Peronosporales</taxon>
        <taxon>Peronosporaceae</taxon>
        <taxon>Phytophthora</taxon>
    </lineage>
</organism>
<dbReference type="SMART" id="SM00020">
    <property type="entry name" value="Tryp_SPc"/>
    <property type="match status" value="1"/>
</dbReference>
<dbReference type="VEuPathDB" id="FungiDB:PC110_g23135"/>
<dbReference type="InterPro" id="IPR001254">
    <property type="entry name" value="Trypsin_dom"/>
</dbReference>
<reference evidence="7" key="1">
    <citation type="submission" date="2018-05" db="EMBL/GenBank/DDBJ databases">
        <title>Effector identification in a new, highly contiguous assembly of the strawberry crown rot pathogen Phytophthora cactorum.</title>
        <authorList>
            <person name="Armitage A.D."/>
            <person name="Nellist C.F."/>
            <person name="Bates H."/>
            <person name="Vickerstaff R.J."/>
            <person name="Harrison R.J."/>
        </authorList>
    </citation>
    <scope>NUCLEOTIDE SEQUENCE</scope>
    <source>
        <strain evidence="7">P421</strain>
    </source>
</reference>
<sequence length="273" mass="29106">MKLLCGIAFVSAVATLVNGLSFSEIADESAPSPVLASQERGDDTGLTSDEESGIYGGSNADINKYPYVAALLVEGTDDVPFCSGTLIAPQYVLTTATCIKWFPLDLQVSLGTPRVKDRKSGKAGQIRAVEVFRHPLHNSTLLTYDVALLKLEKSSTHKPARLCDADGSDNKPGTMATVLGWGLLKEEVVAETLQSVDAEIIPDDECGNMPLTLMSRCVPGPNVGRVFVSATSAAPSLPMTLLWASHRFSLVIVAIYPRCTRVSPALLTSLLIL</sequence>
<keyword evidence="3" id="KW-0732">Signal</keyword>
<protein>
    <submittedName>
        <fullName evidence="7">Uncharacterized protein</fullName>
    </submittedName>
</protein>
<dbReference type="PROSITE" id="PS50240">
    <property type="entry name" value="TRYPSIN_DOM"/>
    <property type="match status" value="1"/>
</dbReference>
<dbReference type="Gene3D" id="2.40.10.10">
    <property type="entry name" value="Trypsin-like serine proteases"/>
    <property type="match status" value="1"/>
</dbReference>
<comment type="subcellular location">
    <subcellularLocation>
        <location evidence="1">Secreted</location>
    </subcellularLocation>
</comment>
<name>A0A8T1KB36_9STRA</name>
<keyword evidence="6" id="KW-0325">Glycoprotein</keyword>
<dbReference type="EMBL" id="RCMV01001045">
    <property type="protein sequence ID" value="KAG3210749.1"/>
    <property type="molecule type" value="Genomic_DNA"/>
</dbReference>
<evidence type="ECO:0000256" key="1">
    <source>
        <dbReference type="ARBA" id="ARBA00004613"/>
    </source>
</evidence>
<keyword evidence="2" id="KW-0964">Secreted</keyword>
<gene>
    <name evidence="7" type="ORF">PC129_g18263</name>
</gene>
<dbReference type="Pfam" id="PF00089">
    <property type="entry name" value="Trypsin"/>
    <property type="match status" value="1"/>
</dbReference>
<accession>A0A8T1KB36</accession>
<proteinExistence type="predicted"/>
<dbReference type="AlphaFoldDB" id="A0A8T1KB36"/>
<evidence type="ECO:0000313" key="7">
    <source>
        <dbReference type="EMBL" id="KAG3210749.1"/>
    </source>
</evidence>
<evidence type="ECO:0000256" key="3">
    <source>
        <dbReference type="ARBA" id="ARBA00022729"/>
    </source>
</evidence>
<keyword evidence="4" id="KW-0843">Virulence</keyword>
<dbReference type="GO" id="GO:0004252">
    <property type="term" value="F:serine-type endopeptidase activity"/>
    <property type="evidence" value="ECO:0007669"/>
    <property type="project" value="InterPro"/>
</dbReference>
<dbReference type="InterPro" id="IPR009003">
    <property type="entry name" value="Peptidase_S1_PA"/>
</dbReference>
<evidence type="ECO:0000256" key="6">
    <source>
        <dbReference type="ARBA" id="ARBA00023180"/>
    </source>
</evidence>
<dbReference type="SUPFAM" id="SSF50494">
    <property type="entry name" value="Trypsin-like serine proteases"/>
    <property type="match status" value="1"/>
</dbReference>
<dbReference type="PANTHER" id="PTHR24276">
    <property type="entry name" value="POLYSERASE-RELATED"/>
    <property type="match status" value="1"/>
</dbReference>
<dbReference type="GO" id="GO:0005576">
    <property type="term" value="C:extracellular region"/>
    <property type="evidence" value="ECO:0007669"/>
    <property type="project" value="UniProtKB-SubCell"/>
</dbReference>
<dbReference type="GO" id="GO:0006508">
    <property type="term" value="P:proteolysis"/>
    <property type="evidence" value="ECO:0007669"/>
    <property type="project" value="InterPro"/>
</dbReference>
<keyword evidence="5" id="KW-1015">Disulfide bond</keyword>
<dbReference type="InterPro" id="IPR050430">
    <property type="entry name" value="Peptidase_S1"/>
</dbReference>
<dbReference type="InterPro" id="IPR043504">
    <property type="entry name" value="Peptidase_S1_PA_chymotrypsin"/>
</dbReference>
<evidence type="ECO:0000256" key="2">
    <source>
        <dbReference type="ARBA" id="ARBA00022525"/>
    </source>
</evidence>
<dbReference type="PANTHER" id="PTHR24276:SF98">
    <property type="entry name" value="FI18310P1-RELATED"/>
    <property type="match status" value="1"/>
</dbReference>